<feature type="compositionally biased region" description="Gly residues" evidence="3">
    <location>
        <begin position="291"/>
        <end position="304"/>
    </location>
</feature>
<dbReference type="GO" id="GO:0019887">
    <property type="term" value="F:protein kinase regulator activity"/>
    <property type="evidence" value="ECO:0007669"/>
    <property type="project" value="InterPro"/>
</dbReference>
<dbReference type="AlphaFoldDB" id="A0A7S1G4A7"/>
<protein>
    <recommendedName>
        <fullName evidence="2">Casein kinase II subunit beta</fullName>
        <shortName evidence="2">CK II beta</shortName>
    </recommendedName>
</protein>
<feature type="region of interest" description="Disordered" evidence="3">
    <location>
        <begin position="359"/>
        <end position="431"/>
    </location>
</feature>
<dbReference type="PRINTS" id="PR00472">
    <property type="entry name" value="CASNKINASEII"/>
</dbReference>
<feature type="region of interest" description="Disordered" evidence="3">
    <location>
        <begin position="267"/>
        <end position="321"/>
    </location>
</feature>
<gene>
    <name evidence="4" type="ORF">BSP0115_LOCUS2823</name>
</gene>
<comment type="subunit">
    <text evidence="2">Tetramer of two alpha and two beta subunits.</text>
</comment>
<proteinExistence type="inferred from homology"/>
<dbReference type="Gene3D" id="1.10.1820.10">
    <property type="entry name" value="protein kinase ck2 holoenzyme, chain C, domain 1"/>
    <property type="match status" value="1"/>
</dbReference>
<reference evidence="4" key="1">
    <citation type="submission" date="2021-01" db="EMBL/GenBank/DDBJ databases">
        <authorList>
            <person name="Corre E."/>
            <person name="Pelletier E."/>
            <person name="Niang G."/>
            <person name="Scheremetjew M."/>
            <person name="Finn R."/>
            <person name="Kale V."/>
            <person name="Holt S."/>
            <person name="Cochrane G."/>
            <person name="Meng A."/>
            <person name="Brown T."/>
            <person name="Cohen L."/>
        </authorList>
    </citation>
    <scope>NUCLEOTIDE SEQUENCE</scope>
    <source>
        <strain evidence="4">Ms1</strain>
    </source>
</reference>
<organism evidence="4">
    <name type="scientific">Bicosoecida sp. CB-2014</name>
    <dbReference type="NCBI Taxonomy" id="1486930"/>
    <lineage>
        <taxon>Eukaryota</taxon>
        <taxon>Sar</taxon>
        <taxon>Stramenopiles</taxon>
        <taxon>Bigyra</taxon>
        <taxon>Opalozoa</taxon>
        <taxon>Bicosoecida</taxon>
    </lineage>
</organism>
<dbReference type="SMART" id="SM01085">
    <property type="entry name" value="CK_II_beta"/>
    <property type="match status" value="1"/>
</dbReference>
<dbReference type="PANTHER" id="PTHR11740:SF0">
    <property type="entry name" value="CASEIN KINASE II SUBUNIT BETA"/>
    <property type="match status" value="1"/>
</dbReference>
<dbReference type="FunFam" id="2.20.25.20:FF:000001">
    <property type="entry name" value="Casein kinase II subunit beta"/>
    <property type="match status" value="1"/>
</dbReference>
<dbReference type="InterPro" id="IPR035991">
    <property type="entry name" value="Casein_kinase_II_beta-like"/>
</dbReference>
<evidence type="ECO:0000256" key="1">
    <source>
        <dbReference type="ARBA" id="ARBA00006941"/>
    </source>
</evidence>
<dbReference type="PANTHER" id="PTHR11740">
    <property type="entry name" value="CASEIN KINASE II SUBUNIT BETA"/>
    <property type="match status" value="1"/>
</dbReference>
<feature type="compositionally biased region" description="Acidic residues" evidence="3">
    <location>
        <begin position="13"/>
        <end position="27"/>
    </location>
</feature>
<dbReference type="Pfam" id="PF01214">
    <property type="entry name" value="CK_II_beta"/>
    <property type="match status" value="1"/>
</dbReference>
<evidence type="ECO:0000256" key="3">
    <source>
        <dbReference type="SAM" id="MobiDB-lite"/>
    </source>
</evidence>
<dbReference type="GO" id="GO:0005956">
    <property type="term" value="C:protein kinase CK2 complex"/>
    <property type="evidence" value="ECO:0007669"/>
    <property type="project" value="UniProtKB-UniRule"/>
</dbReference>
<dbReference type="EMBL" id="HBFS01004151">
    <property type="protein sequence ID" value="CAD8909619.1"/>
    <property type="molecule type" value="Transcribed_RNA"/>
</dbReference>
<accession>A0A7S1G4A7</accession>
<dbReference type="GO" id="GO:0005737">
    <property type="term" value="C:cytoplasm"/>
    <property type="evidence" value="ECO:0007669"/>
    <property type="project" value="TreeGrafter"/>
</dbReference>
<sequence length="431" mass="44816">MEPGMAEPVARSEDEETEEEESDDGGDSSDLSGEDSSWVTWFCSLRGNDFFCEVDEDYIQDDFNLTGLSSQVPYYDYALDTVLDMESSHADMLTEEQQDMVDSAAELLYGLIHARFILTQRGLNAMFVKYKDVDFGRCHRVYCQGQPVLPCGQSDTPRKTTVNVYCPRCNDLYFPKSSRQGNIDGAYFGTTFPHLFYMTFANEIPPPAPQVLYVPRVFGFKVHESSPAHIPNSRYEAEVALRGQIAARIKKRRLAIADKHKRERVTSGLFEEGDAGEGGAAGGADSELGRGDAGGGAGGRGGGVVTSAHDAAPAASGGGGGSGLPLRAAADAGVPVPSSASLPAETAVTIGDDAVVEADVPTPQTPADAAGRAEAGAGTGGGVATNGIRASTAPAGASRGTSAAPAAEAQVSAPGASRGAWMATDVGGSGT</sequence>
<name>A0A7S1G4A7_9STRA</name>
<dbReference type="FunFam" id="1.10.1820.10:FF:000005">
    <property type="entry name" value="Casein kinase II subunit beta"/>
    <property type="match status" value="1"/>
</dbReference>
<evidence type="ECO:0000313" key="4">
    <source>
        <dbReference type="EMBL" id="CAD8909619.1"/>
    </source>
</evidence>
<feature type="compositionally biased region" description="Low complexity" evidence="3">
    <location>
        <begin position="402"/>
        <end position="417"/>
    </location>
</feature>
<feature type="region of interest" description="Disordered" evidence="3">
    <location>
        <begin position="1"/>
        <end position="33"/>
    </location>
</feature>
<dbReference type="InterPro" id="IPR016149">
    <property type="entry name" value="Casein_kin_II_reg-sub_N"/>
</dbReference>
<evidence type="ECO:0000256" key="2">
    <source>
        <dbReference type="RuleBase" id="RU361268"/>
    </source>
</evidence>
<dbReference type="Gene3D" id="2.20.25.20">
    <property type="match status" value="1"/>
</dbReference>
<dbReference type="InterPro" id="IPR000704">
    <property type="entry name" value="Casein_kinase_II_reg-sub"/>
</dbReference>
<feature type="compositionally biased region" description="Low complexity" evidence="3">
    <location>
        <begin position="365"/>
        <end position="376"/>
    </location>
</feature>
<comment type="similarity">
    <text evidence="1 2">Belongs to the casein kinase 2 subunit beta family.</text>
</comment>
<dbReference type="SUPFAM" id="SSF57798">
    <property type="entry name" value="Casein kinase II beta subunit"/>
    <property type="match status" value="1"/>
</dbReference>